<gene>
    <name evidence="2" type="ORF">CNX65_08410</name>
</gene>
<evidence type="ECO:0000313" key="2">
    <source>
        <dbReference type="EMBL" id="ATE53307.1"/>
    </source>
</evidence>
<proteinExistence type="predicted"/>
<feature type="compositionally biased region" description="Polar residues" evidence="1">
    <location>
        <begin position="358"/>
        <end position="369"/>
    </location>
</feature>
<reference evidence="2" key="1">
    <citation type="submission" date="2017-09" db="EMBL/GenBank/DDBJ databases">
        <title>Complete Genome Sequence of ansamitocin-producing Bacterium Actinosynnema pretiosum X47.</title>
        <authorList>
            <person name="Cao G."/>
            <person name="Zong G."/>
            <person name="Zhong C."/>
            <person name="Fu J."/>
        </authorList>
    </citation>
    <scope>NUCLEOTIDE SEQUENCE [LARGE SCALE GENOMIC DNA]</scope>
    <source>
        <strain evidence="2">X47</strain>
    </source>
</reference>
<evidence type="ECO:0000256" key="1">
    <source>
        <dbReference type="SAM" id="MobiDB-lite"/>
    </source>
</evidence>
<organism evidence="2 3">
    <name type="scientific">Actinosynnema pretiosum</name>
    <dbReference type="NCBI Taxonomy" id="42197"/>
    <lineage>
        <taxon>Bacteria</taxon>
        <taxon>Bacillati</taxon>
        <taxon>Actinomycetota</taxon>
        <taxon>Actinomycetes</taxon>
        <taxon>Pseudonocardiales</taxon>
        <taxon>Pseudonocardiaceae</taxon>
        <taxon>Actinosynnema</taxon>
    </lineage>
</organism>
<feature type="compositionally biased region" description="Pro residues" evidence="1">
    <location>
        <begin position="464"/>
        <end position="480"/>
    </location>
</feature>
<feature type="region of interest" description="Disordered" evidence="1">
    <location>
        <begin position="1"/>
        <end position="24"/>
    </location>
</feature>
<feature type="compositionally biased region" description="Low complexity" evidence="1">
    <location>
        <begin position="335"/>
        <end position="352"/>
    </location>
</feature>
<feature type="compositionally biased region" description="Pro residues" evidence="1">
    <location>
        <begin position="281"/>
        <end position="312"/>
    </location>
</feature>
<keyword evidence="3" id="KW-1185">Reference proteome</keyword>
<evidence type="ECO:0000313" key="3">
    <source>
        <dbReference type="Proteomes" id="UP000218505"/>
    </source>
</evidence>
<name>A0A290Z2S9_9PSEU</name>
<dbReference type="AlphaFoldDB" id="A0A290Z2S9"/>
<sequence length="556" mass="55501">MTGASGTNAERNLMGRVAGEGGDRARRWDDAPGGWFALDSGSGAHGVERLGAPDPGAAADRGFIRDVADFVLGMGAAGVTADRVVLREEAWNDGIELFFGVAALRPGAVPAAGLVLTAAELGYLARAKPSALPALCAELRLPTSPEAVAAGAASLLARGLAVEQGAELVLRDETAAVLAALESADRVTAMLAENALAYAITGPRVHLALLALGRARFAVRLLDRATPVGQQARLFLERHLGKAERATDWFDAGHTRGFGVGRAGAQPVVGQPVVGQQAGRPPGPAAQPPTAFPANPLPTRTPAPPTGPPATAKPPATAGPPANLLPVRPQPPAAAQPRAAQPRAGQPSAGQATAAQPRASQPSTAQPSTARPPAGQPPTSQEPAAQPRAGQPSTARPPATQATAAQPSTARPPAGPPPTSQEPAAQPRAGQPSAGQATAAQPRAAQPSAGQATVTQPPAALPAGRPPVAAPPAQPPPTPHPRGRAAVLVRTRTAAWSGSIGIAVDEDGGWATSLGGAGRADAASGLAELFRSPSFGPASLGTAPFGTAPFGTAPCS</sequence>
<dbReference type="RefSeq" id="WP_096492257.1">
    <property type="nucleotide sequence ID" value="NZ_CP023445.1"/>
</dbReference>
<feature type="region of interest" description="Disordered" evidence="1">
    <location>
        <begin position="273"/>
        <end position="484"/>
    </location>
</feature>
<dbReference type="Proteomes" id="UP000218505">
    <property type="component" value="Chromosome"/>
</dbReference>
<dbReference type="PRINTS" id="PR01217">
    <property type="entry name" value="PRICHEXTENSN"/>
</dbReference>
<feature type="compositionally biased region" description="Low complexity" evidence="1">
    <location>
        <begin position="433"/>
        <end position="463"/>
    </location>
</feature>
<feature type="compositionally biased region" description="Low complexity" evidence="1">
    <location>
        <begin position="392"/>
        <end position="412"/>
    </location>
</feature>
<feature type="compositionally biased region" description="Polar residues" evidence="1">
    <location>
        <begin position="1"/>
        <end position="10"/>
    </location>
</feature>
<protein>
    <submittedName>
        <fullName evidence="2">Uncharacterized protein</fullName>
    </submittedName>
</protein>
<dbReference type="EMBL" id="CP023445">
    <property type="protein sequence ID" value="ATE53307.1"/>
    <property type="molecule type" value="Genomic_DNA"/>
</dbReference>
<accession>A0A290Z2S9</accession>
<dbReference type="KEGG" id="apre:CNX65_08410"/>
<feature type="compositionally biased region" description="Low complexity" evidence="1">
    <location>
        <begin position="313"/>
        <end position="322"/>
    </location>
</feature>